<dbReference type="PANTHER" id="PTHR32077">
    <property type="entry name" value="FASCICLIN-LIKE ARABINOGALACTAN PROTEIN"/>
    <property type="match status" value="1"/>
</dbReference>
<evidence type="ECO:0000256" key="3">
    <source>
        <dbReference type="ARBA" id="ARBA00022622"/>
    </source>
</evidence>
<dbReference type="GO" id="GO:0005886">
    <property type="term" value="C:plasma membrane"/>
    <property type="evidence" value="ECO:0007669"/>
    <property type="project" value="UniProtKB-SubCell"/>
</dbReference>
<evidence type="ECO:0000256" key="8">
    <source>
        <dbReference type="SAM" id="SignalP"/>
    </source>
</evidence>
<feature type="region of interest" description="Disordered" evidence="7">
    <location>
        <begin position="194"/>
        <end position="238"/>
    </location>
</feature>
<evidence type="ECO:0000256" key="5">
    <source>
        <dbReference type="ARBA" id="ARBA00023136"/>
    </source>
</evidence>
<dbReference type="PANTHER" id="PTHR32077:SF86">
    <property type="entry name" value="FAS1 DOMAIN-CONTAINING PROTEIN SELMODRAFT_448915"/>
    <property type="match status" value="1"/>
</dbReference>
<keyword evidence="5" id="KW-0472">Membrane</keyword>
<dbReference type="InterPro" id="IPR000782">
    <property type="entry name" value="FAS1_domain"/>
</dbReference>
<evidence type="ECO:0000259" key="9">
    <source>
        <dbReference type="PROSITE" id="PS50213"/>
    </source>
</evidence>
<organism evidence="10 11">
    <name type="scientific">Ceratopteris richardii</name>
    <name type="common">Triangle waterfern</name>
    <dbReference type="NCBI Taxonomy" id="49495"/>
    <lineage>
        <taxon>Eukaryota</taxon>
        <taxon>Viridiplantae</taxon>
        <taxon>Streptophyta</taxon>
        <taxon>Embryophyta</taxon>
        <taxon>Tracheophyta</taxon>
        <taxon>Polypodiopsida</taxon>
        <taxon>Polypodiidae</taxon>
        <taxon>Polypodiales</taxon>
        <taxon>Pteridineae</taxon>
        <taxon>Pteridaceae</taxon>
        <taxon>Parkerioideae</taxon>
        <taxon>Ceratopteris</taxon>
    </lineage>
</organism>
<feature type="compositionally biased region" description="Low complexity" evidence="7">
    <location>
        <begin position="215"/>
        <end position="238"/>
    </location>
</feature>
<evidence type="ECO:0000256" key="2">
    <source>
        <dbReference type="ARBA" id="ARBA00022475"/>
    </source>
</evidence>
<dbReference type="SUPFAM" id="SSF82153">
    <property type="entry name" value="FAS1 domain"/>
    <property type="match status" value="1"/>
</dbReference>
<evidence type="ECO:0000256" key="1">
    <source>
        <dbReference type="ARBA" id="ARBA00004609"/>
    </source>
</evidence>
<dbReference type="InterPro" id="IPR036378">
    <property type="entry name" value="FAS1_dom_sf"/>
</dbReference>
<evidence type="ECO:0000256" key="7">
    <source>
        <dbReference type="SAM" id="MobiDB-lite"/>
    </source>
</evidence>
<keyword evidence="2" id="KW-1003">Cell membrane</keyword>
<comment type="caution">
    <text evidence="10">The sequence shown here is derived from an EMBL/GenBank/DDBJ whole genome shotgun (WGS) entry which is preliminary data.</text>
</comment>
<feature type="domain" description="FAS1" evidence="9">
    <location>
        <begin position="42"/>
        <end position="189"/>
    </location>
</feature>
<sequence length="269" mass="28691">MACFPFCVLFLLSVPSVALLYGVVCEASSPTSSPAPSPNPISCDIVHIIQSAGQFSDFLQLLSETGDADKFQAQANKTHVGITIFVPIDKAFTRWPASTLLKNVTQEQKVRLCEYHALRKWYPLASLQQTEDNITSTYATSSAGEGRFTFNVTDDNGSIEIKTGWVTASIISTLHNEAPCSIFAVDGVLMPQDIFGLPTPPPPEPSPPASPPSSTPSSLIGSPSPGSSSPPALSIGPAGQRNSAASECYSEGLLVSFLLLCFCHLRYSY</sequence>
<evidence type="ECO:0000313" key="11">
    <source>
        <dbReference type="Proteomes" id="UP000825935"/>
    </source>
</evidence>
<feature type="signal peptide" evidence="8">
    <location>
        <begin position="1"/>
        <end position="18"/>
    </location>
</feature>
<keyword evidence="3" id="KW-0449">Lipoprotein</keyword>
<feature type="compositionally biased region" description="Pro residues" evidence="7">
    <location>
        <begin position="198"/>
        <end position="214"/>
    </location>
</feature>
<comment type="function">
    <text evidence="6">May be a cell surface adhesion protein.</text>
</comment>
<reference evidence="10" key="1">
    <citation type="submission" date="2021-08" db="EMBL/GenBank/DDBJ databases">
        <title>WGS assembly of Ceratopteris richardii.</title>
        <authorList>
            <person name="Marchant D.B."/>
            <person name="Chen G."/>
            <person name="Jenkins J."/>
            <person name="Shu S."/>
            <person name="Leebens-Mack J."/>
            <person name="Grimwood J."/>
            <person name="Schmutz J."/>
            <person name="Soltis P."/>
            <person name="Soltis D."/>
            <person name="Chen Z.-H."/>
        </authorList>
    </citation>
    <scope>NUCLEOTIDE SEQUENCE</scope>
    <source>
        <strain evidence="10">Whitten #5841</strain>
        <tissue evidence="10">Leaf</tissue>
    </source>
</reference>
<dbReference type="SMART" id="SM00554">
    <property type="entry name" value="FAS1"/>
    <property type="match status" value="1"/>
</dbReference>
<evidence type="ECO:0000256" key="6">
    <source>
        <dbReference type="ARBA" id="ARBA00024686"/>
    </source>
</evidence>
<dbReference type="Gene3D" id="2.30.180.10">
    <property type="entry name" value="FAS1 domain"/>
    <property type="match status" value="1"/>
</dbReference>
<dbReference type="PROSITE" id="PS50213">
    <property type="entry name" value="FAS1"/>
    <property type="match status" value="1"/>
</dbReference>
<proteinExistence type="predicted"/>
<keyword evidence="4 8" id="KW-0732">Signal</keyword>
<keyword evidence="3" id="KW-0336">GPI-anchor</keyword>
<dbReference type="EMBL" id="CM035424">
    <property type="protein sequence ID" value="KAH7352973.1"/>
    <property type="molecule type" value="Genomic_DNA"/>
</dbReference>
<feature type="chain" id="PRO_5035926711" description="FAS1 domain-containing protein" evidence="8">
    <location>
        <begin position="19"/>
        <end position="269"/>
    </location>
</feature>
<protein>
    <recommendedName>
        <fullName evidence="9">FAS1 domain-containing protein</fullName>
    </recommendedName>
</protein>
<dbReference type="InterPro" id="IPR045003">
    <property type="entry name" value="FLA_A"/>
</dbReference>
<dbReference type="Proteomes" id="UP000825935">
    <property type="component" value="Chromosome 19"/>
</dbReference>
<evidence type="ECO:0000313" key="10">
    <source>
        <dbReference type="EMBL" id="KAH7352973.1"/>
    </source>
</evidence>
<evidence type="ECO:0000256" key="4">
    <source>
        <dbReference type="ARBA" id="ARBA00022729"/>
    </source>
</evidence>
<keyword evidence="11" id="KW-1185">Reference proteome</keyword>
<name>A0A8T2SQ62_CERRI</name>
<gene>
    <name evidence="10" type="ORF">KP509_19G073100</name>
</gene>
<dbReference type="OrthoDB" id="286301at2759"/>
<dbReference type="GO" id="GO:0098552">
    <property type="term" value="C:side of membrane"/>
    <property type="evidence" value="ECO:0007669"/>
    <property type="project" value="UniProtKB-KW"/>
</dbReference>
<dbReference type="GO" id="GO:0009834">
    <property type="term" value="P:plant-type secondary cell wall biogenesis"/>
    <property type="evidence" value="ECO:0007669"/>
    <property type="project" value="TreeGrafter"/>
</dbReference>
<dbReference type="AlphaFoldDB" id="A0A8T2SQ62"/>
<dbReference type="Pfam" id="PF02469">
    <property type="entry name" value="Fasciclin"/>
    <property type="match status" value="1"/>
</dbReference>
<keyword evidence="3" id="KW-0325">Glycoprotein</keyword>
<comment type="subcellular location">
    <subcellularLocation>
        <location evidence="1">Cell membrane</location>
        <topology evidence="1">Lipid-anchor</topology>
        <topology evidence="1">GPI-anchor</topology>
    </subcellularLocation>
</comment>
<dbReference type="OMA" id="IMNLCIW"/>
<accession>A0A8T2SQ62</accession>